<gene>
    <name evidence="13" type="ORF">DFH94DRAFT_747793</name>
    <name evidence="12" type="ORF">DFH94DRAFT_788124</name>
</gene>
<evidence type="ECO:0000256" key="6">
    <source>
        <dbReference type="ARBA" id="ARBA00023054"/>
    </source>
</evidence>
<evidence type="ECO:0000256" key="1">
    <source>
        <dbReference type="ARBA" id="ARBA00004123"/>
    </source>
</evidence>
<feature type="compositionally biased region" description="Polar residues" evidence="10">
    <location>
        <begin position="575"/>
        <end position="590"/>
    </location>
</feature>
<evidence type="ECO:0000259" key="11">
    <source>
        <dbReference type="PROSITE" id="PS50089"/>
    </source>
</evidence>
<dbReference type="CDD" id="cd12438">
    <property type="entry name" value="RRM_CNOT4"/>
    <property type="match status" value="1"/>
</dbReference>
<dbReference type="InterPro" id="IPR012677">
    <property type="entry name" value="Nucleotide-bd_a/b_plait_sf"/>
</dbReference>
<keyword evidence="2" id="KW-0479">Metal-binding</keyword>
<reference evidence="12" key="1">
    <citation type="submission" date="2019-10" db="EMBL/GenBank/DDBJ databases">
        <authorList>
            <consortium name="DOE Joint Genome Institute"/>
            <person name="Kuo A."/>
            <person name="Miyauchi S."/>
            <person name="Kiss E."/>
            <person name="Drula E."/>
            <person name="Kohler A."/>
            <person name="Sanchez-Garcia M."/>
            <person name="Andreopoulos B."/>
            <person name="Barry K.W."/>
            <person name="Bonito G."/>
            <person name="Buee M."/>
            <person name="Carver A."/>
            <person name="Chen C."/>
            <person name="Cichocki N."/>
            <person name="Clum A."/>
            <person name="Culley D."/>
            <person name="Crous P.W."/>
            <person name="Fauchery L."/>
            <person name="Girlanda M."/>
            <person name="Hayes R."/>
            <person name="Keri Z."/>
            <person name="LaButti K."/>
            <person name="Lipzen A."/>
            <person name="Lombard V."/>
            <person name="Magnuson J."/>
            <person name="Maillard F."/>
            <person name="Morin E."/>
            <person name="Murat C."/>
            <person name="Nolan M."/>
            <person name="Ohm R."/>
            <person name="Pangilinan J."/>
            <person name="Pereira M."/>
            <person name="Perotto S."/>
            <person name="Peter M."/>
            <person name="Riley R."/>
            <person name="Sitrit Y."/>
            <person name="Stielow B."/>
            <person name="Szollosi G."/>
            <person name="Zifcakova L."/>
            <person name="Stursova M."/>
            <person name="Spatafora J.W."/>
            <person name="Tedersoo L."/>
            <person name="Vaario L.-M."/>
            <person name="Yamada A."/>
            <person name="Yan M."/>
            <person name="Wang P."/>
            <person name="Xu J."/>
            <person name="Bruns T."/>
            <person name="Baldrian P."/>
            <person name="Vilgalys R."/>
            <person name="Henrissat B."/>
            <person name="Grigoriev I.V."/>
            <person name="Hibbett D."/>
            <person name="Nagy L.G."/>
            <person name="Martin F.M."/>
        </authorList>
    </citation>
    <scope>NUCLEOTIDE SEQUENCE</scope>
    <source>
        <strain evidence="12">Prilba</strain>
    </source>
</reference>
<dbReference type="Gene3D" id="3.30.40.10">
    <property type="entry name" value="Zinc/RING finger domain, C3HC4 (zinc finger)"/>
    <property type="match status" value="1"/>
</dbReference>
<evidence type="ECO:0000256" key="8">
    <source>
        <dbReference type="PROSITE-ProRule" id="PRU00175"/>
    </source>
</evidence>
<proteinExistence type="predicted"/>
<feature type="coiled-coil region" evidence="9">
    <location>
        <begin position="102"/>
        <end position="129"/>
    </location>
</feature>
<feature type="compositionally biased region" description="Low complexity" evidence="10">
    <location>
        <begin position="1059"/>
        <end position="1074"/>
    </location>
</feature>
<feature type="region of interest" description="Disordered" evidence="10">
    <location>
        <begin position="1045"/>
        <end position="1086"/>
    </location>
</feature>
<dbReference type="SMART" id="SM00361">
    <property type="entry name" value="RRM_1"/>
    <property type="match status" value="1"/>
</dbReference>
<keyword evidence="4" id="KW-0862">Zinc</keyword>
<keyword evidence="3 8" id="KW-0863">Zinc-finger</keyword>
<evidence type="ECO:0000256" key="7">
    <source>
        <dbReference type="ARBA" id="ARBA00023242"/>
    </source>
</evidence>
<accession>A0A9P5MN02</accession>
<evidence type="ECO:0000256" key="4">
    <source>
        <dbReference type="ARBA" id="ARBA00022833"/>
    </source>
</evidence>
<feature type="region of interest" description="Disordered" evidence="10">
    <location>
        <begin position="282"/>
        <end position="467"/>
    </location>
</feature>
<dbReference type="SUPFAM" id="SSF54928">
    <property type="entry name" value="RNA-binding domain, RBD"/>
    <property type="match status" value="1"/>
</dbReference>
<dbReference type="GO" id="GO:0016567">
    <property type="term" value="P:protein ubiquitination"/>
    <property type="evidence" value="ECO:0007669"/>
    <property type="project" value="TreeGrafter"/>
</dbReference>
<dbReference type="CDD" id="cd16618">
    <property type="entry name" value="mRING-HC-C4C4_CNOT4"/>
    <property type="match status" value="1"/>
</dbReference>
<feature type="compositionally biased region" description="Low complexity" evidence="10">
    <location>
        <begin position="982"/>
        <end position="1015"/>
    </location>
</feature>
<feature type="region of interest" description="Disordered" evidence="10">
    <location>
        <begin position="822"/>
        <end position="859"/>
    </location>
</feature>
<protein>
    <recommendedName>
        <fullName evidence="11">RING-type domain-containing protein</fullName>
    </recommendedName>
</protein>
<feature type="compositionally biased region" description="Basic and acidic residues" evidence="10">
    <location>
        <begin position="873"/>
        <end position="958"/>
    </location>
</feature>
<feature type="region of interest" description="Disordered" evidence="10">
    <location>
        <begin position="873"/>
        <end position="1017"/>
    </location>
</feature>
<feature type="compositionally biased region" description="Polar residues" evidence="10">
    <location>
        <begin position="414"/>
        <end position="426"/>
    </location>
</feature>
<feature type="compositionally biased region" description="Low complexity" evidence="10">
    <location>
        <begin position="365"/>
        <end position="382"/>
    </location>
</feature>
<dbReference type="PROSITE" id="PS50089">
    <property type="entry name" value="ZF_RING_2"/>
    <property type="match status" value="1"/>
</dbReference>
<keyword evidence="5" id="KW-0694">RNA-binding</keyword>
<dbReference type="SUPFAM" id="SSF57850">
    <property type="entry name" value="RING/U-box"/>
    <property type="match status" value="1"/>
</dbReference>
<feature type="region of interest" description="Disordered" evidence="10">
    <location>
        <begin position="554"/>
        <end position="672"/>
    </location>
</feature>
<reference evidence="12" key="2">
    <citation type="journal article" date="2020" name="Nat. Commun.">
        <title>Large-scale genome sequencing of mycorrhizal fungi provides insights into the early evolution of symbiotic traits.</title>
        <authorList>
            <person name="Miyauchi S."/>
            <person name="Kiss E."/>
            <person name="Kuo A."/>
            <person name="Drula E."/>
            <person name="Kohler A."/>
            <person name="Sanchez-Garcia M."/>
            <person name="Morin E."/>
            <person name="Andreopoulos B."/>
            <person name="Barry K.W."/>
            <person name="Bonito G."/>
            <person name="Buee M."/>
            <person name="Carver A."/>
            <person name="Chen C."/>
            <person name="Cichocki N."/>
            <person name="Clum A."/>
            <person name="Culley D."/>
            <person name="Crous P.W."/>
            <person name="Fauchery L."/>
            <person name="Girlanda M."/>
            <person name="Hayes R.D."/>
            <person name="Keri Z."/>
            <person name="LaButti K."/>
            <person name="Lipzen A."/>
            <person name="Lombard V."/>
            <person name="Magnuson J."/>
            <person name="Maillard F."/>
            <person name="Murat C."/>
            <person name="Nolan M."/>
            <person name="Ohm R.A."/>
            <person name="Pangilinan J."/>
            <person name="Pereira M.F."/>
            <person name="Perotto S."/>
            <person name="Peter M."/>
            <person name="Pfister S."/>
            <person name="Riley R."/>
            <person name="Sitrit Y."/>
            <person name="Stielow J.B."/>
            <person name="Szollosi G."/>
            <person name="Zifcakova L."/>
            <person name="Stursova M."/>
            <person name="Spatafora J.W."/>
            <person name="Tedersoo L."/>
            <person name="Vaario L.M."/>
            <person name="Yamada A."/>
            <person name="Yan M."/>
            <person name="Wang P."/>
            <person name="Xu J."/>
            <person name="Bruns T."/>
            <person name="Baldrian P."/>
            <person name="Vilgalys R."/>
            <person name="Dunand C."/>
            <person name="Henrissat B."/>
            <person name="Grigoriev I.V."/>
            <person name="Hibbett D."/>
            <person name="Nagy L.G."/>
            <person name="Martin F.M."/>
        </authorList>
    </citation>
    <scope>NUCLEOTIDE SEQUENCE</scope>
    <source>
        <strain evidence="12">Prilba</strain>
    </source>
</reference>
<dbReference type="Proteomes" id="UP000759537">
    <property type="component" value="Unassembled WGS sequence"/>
</dbReference>
<evidence type="ECO:0000256" key="2">
    <source>
        <dbReference type="ARBA" id="ARBA00022723"/>
    </source>
</evidence>
<dbReference type="InterPro" id="IPR013083">
    <property type="entry name" value="Znf_RING/FYVE/PHD"/>
</dbReference>
<evidence type="ECO:0000256" key="10">
    <source>
        <dbReference type="SAM" id="MobiDB-lite"/>
    </source>
</evidence>
<feature type="compositionally biased region" description="Low complexity" evidence="10">
    <location>
        <begin position="632"/>
        <end position="651"/>
    </location>
</feature>
<dbReference type="Pfam" id="PF14570">
    <property type="entry name" value="zf-RING_4"/>
    <property type="match status" value="1"/>
</dbReference>
<organism evidence="12 14">
    <name type="scientific">Russula ochroleuca</name>
    <dbReference type="NCBI Taxonomy" id="152965"/>
    <lineage>
        <taxon>Eukaryota</taxon>
        <taxon>Fungi</taxon>
        <taxon>Dikarya</taxon>
        <taxon>Basidiomycota</taxon>
        <taxon>Agaricomycotina</taxon>
        <taxon>Agaricomycetes</taxon>
        <taxon>Russulales</taxon>
        <taxon>Russulaceae</taxon>
        <taxon>Russula</taxon>
    </lineage>
</organism>
<dbReference type="InterPro" id="IPR039515">
    <property type="entry name" value="NOT4_mRING-HC-C4C4"/>
</dbReference>
<dbReference type="EMBL" id="WHVB01000092">
    <property type="protein sequence ID" value="KAF8462464.1"/>
    <property type="molecule type" value="Genomic_DNA"/>
</dbReference>
<dbReference type="EMBL" id="WHVB01000010">
    <property type="protein sequence ID" value="KAF8479128.1"/>
    <property type="molecule type" value="Genomic_DNA"/>
</dbReference>
<evidence type="ECO:0000313" key="12">
    <source>
        <dbReference type="EMBL" id="KAF8462464.1"/>
    </source>
</evidence>
<feature type="compositionally biased region" description="Low complexity" evidence="10">
    <location>
        <begin position="594"/>
        <end position="608"/>
    </location>
</feature>
<keyword evidence="7" id="KW-0539">Nucleus</keyword>
<dbReference type="InterPro" id="IPR039780">
    <property type="entry name" value="Mot2"/>
</dbReference>
<dbReference type="GO" id="GO:0004842">
    <property type="term" value="F:ubiquitin-protein transferase activity"/>
    <property type="evidence" value="ECO:0007669"/>
    <property type="project" value="InterPro"/>
</dbReference>
<dbReference type="PANTHER" id="PTHR12603">
    <property type="entry name" value="CCR4-NOT TRANSCRIPTION COMPLEX RELATED"/>
    <property type="match status" value="1"/>
</dbReference>
<dbReference type="GO" id="GO:0008270">
    <property type="term" value="F:zinc ion binding"/>
    <property type="evidence" value="ECO:0007669"/>
    <property type="project" value="UniProtKB-KW"/>
</dbReference>
<dbReference type="Gene3D" id="3.30.70.330">
    <property type="match status" value="1"/>
</dbReference>
<feature type="compositionally biased region" description="Polar residues" evidence="10">
    <location>
        <begin position="1045"/>
        <end position="1058"/>
    </location>
</feature>
<dbReference type="InterPro" id="IPR001841">
    <property type="entry name" value="Znf_RING"/>
</dbReference>
<keyword evidence="14" id="KW-1185">Reference proteome</keyword>
<evidence type="ECO:0000256" key="5">
    <source>
        <dbReference type="ARBA" id="ARBA00022884"/>
    </source>
</evidence>
<keyword evidence="6 9" id="KW-0175">Coiled coil</keyword>
<name>A0A9P5MN02_9AGAM</name>
<feature type="compositionally biased region" description="Polar residues" evidence="10">
    <location>
        <begin position="554"/>
        <end position="565"/>
    </location>
</feature>
<feature type="compositionally biased region" description="Pro residues" evidence="10">
    <location>
        <begin position="427"/>
        <end position="450"/>
    </location>
</feature>
<evidence type="ECO:0000313" key="14">
    <source>
        <dbReference type="Proteomes" id="UP000759537"/>
    </source>
</evidence>
<dbReference type="OrthoDB" id="1923159at2759"/>
<feature type="domain" description="RING-type" evidence="11">
    <location>
        <begin position="45"/>
        <end position="88"/>
    </location>
</feature>
<sequence length="1333" mass="144890">MSSVKLHSSLPTPVVHAGGTLQAKSSVLTGVQDAYWSDEEEAKECPLCLEEMDISDLNFKPCQCEYQICRFCWNHIRRNLNNKCPACRRDYSDEVGQFKPINKQDQRRLAQQKKQRERERKDLDALGRRHLANVRVVQRNVVYVVGIGPRFAKEELISTLRSNDYFGQYGRISKIILVKRTPPGSQAPVVGLYITYHRREDAARCIAVVDGSASPGGGSEIMRASYGTTKYCMSFLRGVNCPDHNCMNLHEWGDEKDCFTKEDLTTLQHTIKDTEVTRKHTVLGKKADDSSARLPRSASWAKASHDRPPISNSNSNITPGAIGPTAVRSTRRGDKGIRPRPVTPSTPEIPEALPTSWKTRDVKGPSMKASSVASSSRPSTPANNKATRQKPASPSIPVPPRSPTSSVTVESDPGSGSQDAQSLSPAPSTPAIPPGLPTVPPGLAAPPGLPPLGGRGPPGATSYQMSSQVQALLNDVKARRESTLPSIGASPFPDFDRTLQNLAEVDGKFGGFSFNLDPKLAEAEAEDDAPQFPEATSPFHGSFMDAFPALRTSSHPPGLNFSHSQRPIYDPHSSPVPSQGSPALSYTGSFNPFAEGSESDSAAAARRPALGDDSRKMSRFGFARNARQNGNLSSTSSPLISSTPLSPSESIGLGQQHLFGPGSGELVSSSQWSSYQHHAHTIHSHNVSAASSPLVPQAQAQIQSSMYQHLPSTSRFQAFDQGTGVSEAALREFIQNSREQQQRAHAARNAALVDQEQQHDQLQQQYRFAQQQQSRFNDPAIMSASFGVPLVSPQDAFVHTQQAFGPPPGLAYPPGLQNNVVNDVPPTRSPSPLLSSSDFPALTAQLPQPPIASSELPVETPVDACGTELDEKMARRAEKEAAAAERAAERAKRRAEKERERVERKAEKERLERERKEKERLEREREQERLEKEMAVREQREREKARESEATSKAETQKKATPSAKVQKAEVAPSVAKRKSNAKSAPAPKATSIPTPLPSSTASLSPPSQGPLLSKLPKKNRPVAKLIRITKEDELAAEAPSVLTSVATSEAPQPSLEKTSGSARDTSSSSSRGQSIERTTNDPTSIGELLAEIERQYPTIDITHHPFFDAQKLNPASKMTLEYGPLAHALSALSVGGGSFANNMPSGSVDNAVSSFQQLLETLTQTISDLLRLLPRTTWDDSSSFDGVLRDMLKGDDLFDDGSEDKSHTGAGKDEVAALTLALERRARWMEVQLSKLEELHRDINTAAVRAVLAFNDSGWDLHGFAPRSSGTLEKFDALGLVQTEGGELRPMTADELEKKLIVAKEAAVFAETEVREIMGRIQAAGLLVSEAY</sequence>
<dbReference type="GO" id="GO:0030014">
    <property type="term" value="C:CCR4-NOT complex"/>
    <property type="evidence" value="ECO:0007669"/>
    <property type="project" value="InterPro"/>
</dbReference>
<dbReference type="FunFam" id="3.30.40.10:FF:000006">
    <property type="entry name" value="CCR4-NOT transcription complex subunit 4"/>
    <property type="match status" value="1"/>
</dbReference>
<dbReference type="InterPro" id="IPR035979">
    <property type="entry name" value="RBD_domain_sf"/>
</dbReference>
<dbReference type="GO" id="GO:0003723">
    <property type="term" value="F:RNA binding"/>
    <property type="evidence" value="ECO:0007669"/>
    <property type="project" value="UniProtKB-KW"/>
</dbReference>
<evidence type="ECO:0000256" key="9">
    <source>
        <dbReference type="SAM" id="Coils"/>
    </source>
</evidence>
<feature type="region of interest" description="Disordered" evidence="10">
    <location>
        <begin position="737"/>
        <end position="758"/>
    </location>
</feature>
<comment type="subcellular location">
    <subcellularLocation>
        <location evidence="1">Nucleus</location>
    </subcellularLocation>
</comment>
<evidence type="ECO:0000256" key="3">
    <source>
        <dbReference type="ARBA" id="ARBA00022771"/>
    </source>
</evidence>
<evidence type="ECO:0000313" key="13">
    <source>
        <dbReference type="EMBL" id="KAF8479128.1"/>
    </source>
</evidence>
<dbReference type="InterPro" id="IPR034261">
    <property type="entry name" value="CNOT4_RRM"/>
</dbReference>
<dbReference type="InterPro" id="IPR003954">
    <property type="entry name" value="RRM_euk-type"/>
</dbReference>
<comment type="caution">
    <text evidence="12">The sequence shown here is derived from an EMBL/GenBank/DDBJ whole genome shotgun (WGS) entry which is preliminary data.</text>
</comment>
<dbReference type="GO" id="GO:0005634">
    <property type="term" value="C:nucleus"/>
    <property type="evidence" value="ECO:0007669"/>
    <property type="project" value="UniProtKB-SubCell"/>
</dbReference>
<dbReference type="PANTHER" id="PTHR12603:SF0">
    <property type="entry name" value="CCR4-NOT TRANSCRIPTION COMPLEX SUBUNIT 4"/>
    <property type="match status" value="1"/>
</dbReference>